<dbReference type="PANTHER" id="PTHR24213">
    <property type="entry name" value="ACTIN-BINDING LIM PROTEIN"/>
    <property type="match status" value="1"/>
</dbReference>
<dbReference type="GO" id="GO:0051015">
    <property type="term" value="F:actin filament binding"/>
    <property type="evidence" value="ECO:0007669"/>
    <property type="project" value="TreeGrafter"/>
</dbReference>
<dbReference type="AlphaFoldDB" id="A0A0R3SUF2"/>
<evidence type="ECO:0000313" key="5">
    <source>
        <dbReference type="WBParaSite" id="HDID_0000912401-mRNA-1"/>
    </source>
</evidence>
<dbReference type="InterPro" id="IPR036886">
    <property type="entry name" value="Villin_headpiece_dom_sf"/>
</dbReference>
<protein>
    <submittedName>
        <fullName evidence="5">HP domain-containing protein</fullName>
    </submittedName>
</protein>
<dbReference type="GO" id="GO:0015629">
    <property type="term" value="C:actin cytoskeleton"/>
    <property type="evidence" value="ECO:0007669"/>
    <property type="project" value="TreeGrafter"/>
</dbReference>
<feature type="transmembrane region" description="Helical" evidence="1">
    <location>
        <begin position="12"/>
        <end position="37"/>
    </location>
</feature>
<dbReference type="GO" id="GO:0030032">
    <property type="term" value="P:lamellipodium assembly"/>
    <property type="evidence" value="ECO:0007669"/>
    <property type="project" value="TreeGrafter"/>
</dbReference>
<reference evidence="5" key="1">
    <citation type="submission" date="2017-02" db="UniProtKB">
        <authorList>
            <consortium name="WormBaseParasite"/>
        </authorList>
    </citation>
    <scope>IDENTIFICATION</scope>
</reference>
<accession>A0A0R3SUF2</accession>
<gene>
    <name evidence="3" type="ORF">HDID_LOCUS9122</name>
</gene>
<dbReference type="WBParaSite" id="HDID_0000912401-mRNA-1">
    <property type="protein sequence ID" value="HDID_0000912401-mRNA-1"/>
    <property type="gene ID" value="HDID_0000912401"/>
</dbReference>
<keyword evidence="1" id="KW-0812">Transmembrane</keyword>
<dbReference type="InterPro" id="IPR051618">
    <property type="entry name" value="Actin-binding_LIM"/>
</dbReference>
<evidence type="ECO:0000313" key="4">
    <source>
        <dbReference type="Proteomes" id="UP000274504"/>
    </source>
</evidence>
<dbReference type="InterPro" id="IPR003128">
    <property type="entry name" value="Villin_headpiece"/>
</dbReference>
<evidence type="ECO:0000259" key="2">
    <source>
        <dbReference type="PROSITE" id="PS51089"/>
    </source>
</evidence>
<dbReference type="STRING" id="6216.A0A0R3SUF2"/>
<organism evidence="5">
    <name type="scientific">Hymenolepis diminuta</name>
    <name type="common">Rat tapeworm</name>
    <dbReference type="NCBI Taxonomy" id="6216"/>
    <lineage>
        <taxon>Eukaryota</taxon>
        <taxon>Metazoa</taxon>
        <taxon>Spiralia</taxon>
        <taxon>Lophotrochozoa</taxon>
        <taxon>Platyhelminthes</taxon>
        <taxon>Cestoda</taxon>
        <taxon>Eucestoda</taxon>
        <taxon>Cyclophyllidea</taxon>
        <taxon>Hymenolepididae</taxon>
        <taxon>Hymenolepis</taxon>
    </lineage>
</organism>
<dbReference type="PANTHER" id="PTHR24213:SF9">
    <property type="entry name" value="UNCOORDINATED 115A, ISOFORM B-RELATED"/>
    <property type="match status" value="1"/>
</dbReference>
<proteinExistence type="predicted"/>
<dbReference type="SUPFAM" id="SSF47050">
    <property type="entry name" value="VHP, Villin headpiece domain"/>
    <property type="match status" value="1"/>
</dbReference>
<keyword evidence="1" id="KW-0472">Membrane</keyword>
<dbReference type="EMBL" id="UYSG01011216">
    <property type="protein sequence ID" value="VDL61440.1"/>
    <property type="molecule type" value="Genomic_DNA"/>
</dbReference>
<evidence type="ECO:0000313" key="3">
    <source>
        <dbReference type="EMBL" id="VDL61440.1"/>
    </source>
</evidence>
<dbReference type="OrthoDB" id="1746725at2759"/>
<dbReference type="GO" id="GO:0007010">
    <property type="term" value="P:cytoskeleton organization"/>
    <property type="evidence" value="ECO:0007669"/>
    <property type="project" value="InterPro"/>
</dbReference>
<reference evidence="3 4" key="2">
    <citation type="submission" date="2018-11" db="EMBL/GenBank/DDBJ databases">
        <authorList>
            <consortium name="Pathogen Informatics"/>
        </authorList>
    </citation>
    <scope>NUCLEOTIDE SEQUENCE [LARGE SCALE GENOMIC DNA]</scope>
</reference>
<evidence type="ECO:0000256" key="1">
    <source>
        <dbReference type="SAM" id="Phobius"/>
    </source>
</evidence>
<dbReference type="SMART" id="SM00153">
    <property type="entry name" value="VHP"/>
    <property type="match status" value="1"/>
</dbReference>
<dbReference type="Gene3D" id="1.10.950.10">
    <property type="entry name" value="Villin headpiece domain"/>
    <property type="match status" value="1"/>
</dbReference>
<dbReference type="PROSITE" id="PS51089">
    <property type="entry name" value="HP"/>
    <property type="match status" value="1"/>
</dbReference>
<dbReference type="Proteomes" id="UP000274504">
    <property type="component" value="Unassembled WGS sequence"/>
</dbReference>
<sequence length="185" mass="21287">MLIFYAKRCYETLILFILNSVFDMVILSQSLIISFLISDDPVQSSLSPIRTNGVLHDEGTANSSRDFDTSLLGSAPSYPSVVFSTPLPVPVKHIEENPIKVCILMKYLIVRFTIQIYLGFLSFQEIPYKDLLASLGRPPKGVDRTRLEIYLSDAEFQKVFKLSRVAFYRLPEWKRNDLKRRVDLF</sequence>
<feature type="domain" description="HP" evidence="2">
    <location>
        <begin position="120"/>
        <end position="185"/>
    </location>
</feature>
<dbReference type="Pfam" id="PF02209">
    <property type="entry name" value="VHP"/>
    <property type="match status" value="1"/>
</dbReference>
<name>A0A0R3SUF2_HYMDI</name>
<keyword evidence="1" id="KW-1133">Transmembrane helix</keyword>